<sequence length="121" mass="13051">MKWSGIIIVVAVLFSESRGESRHRVVKRGVPVSGGNLDDQNNAAEYARKAGDAAITELNNNENVASRSASSAVGQAVGRDYSNRLATTAQYVAQFTVPVTKEQANGVYNVSFYNHLTVYAN</sequence>
<name>A0ABP1QM57_9HEXA</name>
<protein>
    <submittedName>
        <fullName evidence="2">Uncharacterized protein</fullName>
    </submittedName>
</protein>
<keyword evidence="1" id="KW-0732">Signal</keyword>
<comment type="caution">
    <text evidence="2">The sequence shown here is derived from an EMBL/GenBank/DDBJ whole genome shotgun (WGS) entry which is preliminary data.</text>
</comment>
<accession>A0ABP1QM57</accession>
<dbReference type="EMBL" id="CAXLJM020000040">
    <property type="protein sequence ID" value="CAL8108544.1"/>
    <property type="molecule type" value="Genomic_DNA"/>
</dbReference>
<feature type="signal peptide" evidence="1">
    <location>
        <begin position="1"/>
        <end position="19"/>
    </location>
</feature>
<gene>
    <name evidence="2" type="ORF">ODALV1_LOCUS13016</name>
</gene>
<reference evidence="2 3" key="1">
    <citation type="submission" date="2024-08" db="EMBL/GenBank/DDBJ databases">
        <authorList>
            <person name="Cucini C."/>
            <person name="Frati F."/>
        </authorList>
    </citation>
    <scope>NUCLEOTIDE SEQUENCE [LARGE SCALE GENOMIC DNA]</scope>
</reference>
<evidence type="ECO:0000313" key="3">
    <source>
        <dbReference type="Proteomes" id="UP001642540"/>
    </source>
</evidence>
<keyword evidence="3" id="KW-1185">Reference proteome</keyword>
<evidence type="ECO:0000256" key="1">
    <source>
        <dbReference type="SAM" id="SignalP"/>
    </source>
</evidence>
<evidence type="ECO:0000313" key="2">
    <source>
        <dbReference type="EMBL" id="CAL8108544.1"/>
    </source>
</evidence>
<organism evidence="2 3">
    <name type="scientific">Orchesella dallaii</name>
    <dbReference type="NCBI Taxonomy" id="48710"/>
    <lineage>
        <taxon>Eukaryota</taxon>
        <taxon>Metazoa</taxon>
        <taxon>Ecdysozoa</taxon>
        <taxon>Arthropoda</taxon>
        <taxon>Hexapoda</taxon>
        <taxon>Collembola</taxon>
        <taxon>Entomobryomorpha</taxon>
        <taxon>Entomobryoidea</taxon>
        <taxon>Orchesellidae</taxon>
        <taxon>Orchesellinae</taxon>
        <taxon>Orchesella</taxon>
    </lineage>
</organism>
<feature type="chain" id="PRO_5046216791" evidence="1">
    <location>
        <begin position="20"/>
        <end position="121"/>
    </location>
</feature>
<dbReference type="Proteomes" id="UP001642540">
    <property type="component" value="Unassembled WGS sequence"/>
</dbReference>
<proteinExistence type="predicted"/>